<comment type="caution">
    <text evidence="2">The sequence shown here is derived from an EMBL/GenBank/DDBJ whole genome shotgun (WGS) entry which is preliminary data.</text>
</comment>
<accession>A0A7D9MHS1</accession>
<feature type="non-terminal residue" evidence="2">
    <location>
        <position position="1"/>
    </location>
</feature>
<evidence type="ECO:0000313" key="3">
    <source>
        <dbReference type="Proteomes" id="UP001152795"/>
    </source>
</evidence>
<dbReference type="EMBL" id="CACRXK020047926">
    <property type="protein sequence ID" value="CAB4046232.1"/>
    <property type="molecule type" value="Genomic_DNA"/>
</dbReference>
<dbReference type="AlphaFoldDB" id="A0A7D9MHS1"/>
<proteinExistence type="predicted"/>
<protein>
    <submittedName>
        <fullName evidence="2">Uncharacterized protein</fullName>
    </submittedName>
</protein>
<reference evidence="2" key="1">
    <citation type="submission" date="2020-04" db="EMBL/GenBank/DDBJ databases">
        <authorList>
            <person name="Alioto T."/>
            <person name="Alioto T."/>
            <person name="Gomez Garrido J."/>
        </authorList>
    </citation>
    <scope>NUCLEOTIDE SEQUENCE</scope>
    <source>
        <strain evidence="2">A484AB</strain>
    </source>
</reference>
<feature type="compositionally biased region" description="Basic and acidic residues" evidence="1">
    <location>
        <begin position="1"/>
        <end position="11"/>
    </location>
</feature>
<feature type="non-terminal residue" evidence="2">
    <location>
        <position position="87"/>
    </location>
</feature>
<keyword evidence="3" id="KW-1185">Reference proteome</keyword>
<gene>
    <name evidence="2" type="ORF">PACLA_8A021924</name>
</gene>
<organism evidence="2 3">
    <name type="scientific">Paramuricea clavata</name>
    <name type="common">Red gorgonian</name>
    <name type="synonym">Violescent sea-whip</name>
    <dbReference type="NCBI Taxonomy" id="317549"/>
    <lineage>
        <taxon>Eukaryota</taxon>
        <taxon>Metazoa</taxon>
        <taxon>Cnidaria</taxon>
        <taxon>Anthozoa</taxon>
        <taxon>Octocorallia</taxon>
        <taxon>Malacalcyonacea</taxon>
        <taxon>Plexauridae</taxon>
        <taxon>Paramuricea</taxon>
    </lineage>
</organism>
<evidence type="ECO:0000256" key="1">
    <source>
        <dbReference type="SAM" id="MobiDB-lite"/>
    </source>
</evidence>
<feature type="compositionally biased region" description="Basic and acidic residues" evidence="1">
    <location>
        <begin position="20"/>
        <end position="36"/>
    </location>
</feature>
<name>A0A7D9MHS1_PARCT</name>
<feature type="region of interest" description="Disordered" evidence="1">
    <location>
        <begin position="1"/>
        <end position="36"/>
    </location>
</feature>
<dbReference type="Proteomes" id="UP001152795">
    <property type="component" value="Unassembled WGS sequence"/>
</dbReference>
<evidence type="ECO:0000313" key="2">
    <source>
        <dbReference type="EMBL" id="CAB4046232.1"/>
    </source>
</evidence>
<sequence length="87" mass="9782">SRPEIVKEGEVKPLPSAKQAAKDRPPPKRSRSAEMRSEEFVVVVKIDRNCHGWRVPGDERWLDCCQVVQDGEFQAAGSLFLHGIIGR</sequence>